<gene>
    <name evidence="10" type="ORF">D9Q98_007267</name>
</gene>
<evidence type="ECO:0000256" key="4">
    <source>
        <dbReference type="ARBA" id="ARBA00022801"/>
    </source>
</evidence>
<comment type="caution">
    <text evidence="10">The sequence shown here is derived from an EMBL/GenBank/DDBJ whole genome shotgun (WGS) entry which is preliminary data.</text>
</comment>
<dbReference type="PANTHER" id="PTHR43763">
    <property type="entry name" value="XAA-PRO AMINOPEPTIDASE 1"/>
    <property type="match status" value="1"/>
</dbReference>
<name>A0A9D4TL81_CHLVU</name>
<organism evidence="10 11">
    <name type="scientific">Chlorella vulgaris</name>
    <name type="common">Green alga</name>
    <dbReference type="NCBI Taxonomy" id="3077"/>
    <lineage>
        <taxon>Eukaryota</taxon>
        <taxon>Viridiplantae</taxon>
        <taxon>Chlorophyta</taxon>
        <taxon>core chlorophytes</taxon>
        <taxon>Trebouxiophyceae</taxon>
        <taxon>Chlorellales</taxon>
        <taxon>Chlorellaceae</taxon>
        <taxon>Chlorella clade</taxon>
        <taxon>Chlorella</taxon>
    </lineage>
</organism>
<evidence type="ECO:0000259" key="7">
    <source>
        <dbReference type="Pfam" id="PF00557"/>
    </source>
</evidence>
<dbReference type="InterPro" id="IPR050422">
    <property type="entry name" value="X-Pro_aminopeptidase_P"/>
</dbReference>
<dbReference type="SUPFAM" id="SSF53092">
    <property type="entry name" value="Creatinase/prolidase N-terminal domain"/>
    <property type="match status" value="1"/>
</dbReference>
<evidence type="ECO:0000256" key="6">
    <source>
        <dbReference type="SAM" id="MobiDB-lite"/>
    </source>
</evidence>
<dbReference type="Proteomes" id="UP001055712">
    <property type="component" value="Unassembled WGS sequence"/>
</dbReference>
<accession>A0A9D4TL81</accession>
<evidence type="ECO:0000259" key="8">
    <source>
        <dbReference type="Pfam" id="PF01321"/>
    </source>
</evidence>
<dbReference type="InterPro" id="IPR029149">
    <property type="entry name" value="Creatin/AminoP/Spt16_N"/>
</dbReference>
<feature type="domain" description="Peptidase M24 C-terminal" evidence="9">
    <location>
        <begin position="655"/>
        <end position="716"/>
    </location>
</feature>
<dbReference type="GO" id="GO:0046872">
    <property type="term" value="F:metal ion binding"/>
    <property type="evidence" value="ECO:0007669"/>
    <property type="project" value="UniProtKB-KW"/>
</dbReference>
<dbReference type="OrthoDB" id="9995434at2759"/>
<reference evidence="10" key="1">
    <citation type="journal article" date="2019" name="Plant J.">
        <title>Chlorella vulgaris genome assembly and annotation reveals the molecular basis for metabolic acclimation to high light conditions.</title>
        <authorList>
            <person name="Cecchin M."/>
            <person name="Marcolungo L."/>
            <person name="Rossato M."/>
            <person name="Girolomoni L."/>
            <person name="Cosentino E."/>
            <person name="Cuine S."/>
            <person name="Li-Beisson Y."/>
            <person name="Delledonne M."/>
            <person name="Ballottari M."/>
        </authorList>
    </citation>
    <scope>NUCLEOTIDE SEQUENCE</scope>
    <source>
        <strain evidence="10">211/11P</strain>
    </source>
</reference>
<dbReference type="GO" id="GO:0005737">
    <property type="term" value="C:cytoplasm"/>
    <property type="evidence" value="ECO:0007669"/>
    <property type="project" value="UniProtKB-ARBA"/>
</dbReference>
<reference evidence="10" key="2">
    <citation type="submission" date="2020-11" db="EMBL/GenBank/DDBJ databases">
        <authorList>
            <person name="Cecchin M."/>
            <person name="Marcolungo L."/>
            <person name="Rossato M."/>
            <person name="Girolomoni L."/>
            <person name="Cosentino E."/>
            <person name="Cuine S."/>
            <person name="Li-Beisson Y."/>
            <person name="Delledonne M."/>
            <person name="Ballottari M."/>
        </authorList>
    </citation>
    <scope>NUCLEOTIDE SEQUENCE</scope>
    <source>
        <strain evidence="10">211/11P</strain>
        <tissue evidence="10">Whole cell</tissue>
    </source>
</reference>
<dbReference type="Gene3D" id="3.90.230.10">
    <property type="entry name" value="Creatinase/methionine aminopeptidase superfamily"/>
    <property type="match status" value="1"/>
</dbReference>
<comment type="cofactor">
    <cofactor evidence="1">
        <name>Mn(2+)</name>
        <dbReference type="ChEBI" id="CHEBI:29035"/>
    </cofactor>
</comment>
<dbReference type="FunFam" id="3.40.350.10:FF:000003">
    <property type="entry name" value="Xaa-pro aminopeptidase P"/>
    <property type="match status" value="1"/>
</dbReference>
<dbReference type="EMBL" id="SIDB01000009">
    <property type="protein sequence ID" value="KAI3428440.1"/>
    <property type="molecule type" value="Genomic_DNA"/>
</dbReference>
<feature type="domain" description="Creatinase N-terminal" evidence="8">
    <location>
        <begin position="77"/>
        <end position="213"/>
    </location>
</feature>
<dbReference type="AlphaFoldDB" id="A0A9D4TL81"/>
<evidence type="ECO:0000256" key="1">
    <source>
        <dbReference type="ARBA" id="ARBA00001936"/>
    </source>
</evidence>
<dbReference type="Pfam" id="PF00557">
    <property type="entry name" value="Peptidase_M24"/>
    <property type="match status" value="1"/>
</dbReference>
<keyword evidence="11" id="KW-1185">Reference proteome</keyword>
<dbReference type="InterPro" id="IPR036005">
    <property type="entry name" value="Creatinase/aminopeptidase-like"/>
</dbReference>
<dbReference type="GO" id="GO:0070006">
    <property type="term" value="F:metalloaminopeptidase activity"/>
    <property type="evidence" value="ECO:0007669"/>
    <property type="project" value="InterPro"/>
</dbReference>
<evidence type="ECO:0008006" key="12">
    <source>
        <dbReference type="Google" id="ProtNLM"/>
    </source>
</evidence>
<evidence type="ECO:0000313" key="11">
    <source>
        <dbReference type="Proteomes" id="UP001055712"/>
    </source>
</evidence>
<dbReference type="CDD" id="cd01085">
    <property type="entry name" value="APP"/>
    <property type="match status" value="1"/>
</dbReference>
<dbReference type="Pfam" id="PF01321">
    <property type="entry name" value="Creatinase_N"/>
    <property type="match status" value="1"/>
</dbReference>
<dbReference type="Pfam" id="PF16189">
    <property type="entry name" value="Creatinase_N_2"/>
    <property type="match status" value="1"/>
</dbReference>
<dbReference type="SUPFAM" id="SSF55920">
    <property type="entry name" value="Creatinase/aminopeptidase"/>
    <property type="match status" value="1"/>
</dbReference>
<sequence>MLGAACTLRTASLCRQSGLALLSSRHHHIFRATASKASGSHPASTVSSRRTAVQVAAMASSAPAAAPPAAPAVDPKLARMREAMTAADGGKGVAAFIVPSEDTHMSEYPPDCDARRAYISGFDGSAGTVVVCENEALLWTDGRYFLQAETQLGPGWRLQRHGTNNCPEVHDWLSETLAAGQRVGIDPAVHTIEAAEKLRQRLAAAGIQLVTLDTNLVDAVWGAERPPPPEGPLRVHSLEWAGRSVSDKLADLRQQMAEAGAGALLVTMLDEVAWLFNLRGGDVSYNPVFLSYGVVTPDSATLYVDSRKVTPEVAAHLSEAGVAVKEYGQLLGDVRCMAVEGTRMWMDPSKVSFAIKQAALAAAAGTATATAGTRKRARGKNGSAGVGGGSDADEPAAQAPKPPSVILEKSSPVTFAKSVKNPAELAGLREAHLRDGVALTQFFCWLEKTIAGGRVLTEVEIDEELTARRAAQQGFVEPSFPTIAGAGPNGAIIHYRAQPGTCKSVDASTLLLLDSGGQYDCGTTDITRTMHFGQPTEHQKACFTAVLQGHIQLDSAVWPEGTPGCAIDVLARTPLWALGLNYRHGTGHGVGAALNVHEGPQSISSRFWNTQPLLENMVCSNEPGYYEDGAFGIRVENLFIIKEAGTAFRFGGQSFYTCDRITMCPLQKKMMAKELMSQKEIDWVDGYHRQVWEALAPRLESQAEELEWLRNATAPL</sequence>
<protein>
    <recommendedName>
        <fullName evidence="12">Xaa-Pro aminopeptidase P</fullName>
    </recommendedName>
</protein>
<keyword evidence="4" id="KW-0378">Hydrolase</keyword>
<feature type="domain" description="Peptidase M24" evidence="7">
    <location>
        <begin position="427"/>
        <end position="643"/>
    </location>
</feature>
<keyword evidence="3" id="KW-0479">Metal-binding</keyword>
<dbReference type="InterPro" id="IPR032416">
    <property type="entry name" value="Peptidase_M24_C"/>
</dbReference>
<evidence type="ECO:0000256" key="2">
    <source>
        <dbReference type="ARBA" id="ARBA00008766"/>
    </source>
</evidence>
<evidence type="ECO:0000256" key="3">
    <source>
        <dbReference type="ARBA" id="ARBA00022723"/>
    </source>
</evidence>
<dbReference type="InterPro" id="IPR033740">
    <property type="entry name" value="Pept_M24B"/>
</dbReference>
<dbReference type="PANTHER" id="PTHR43763:SF6">
    <property type="entry name" value="XAA-PRO AMINOPEPTIDASE 1"/>
    <property type="match status" value="1"/>
</dbReference>
<dbReference type="InterPro" id="IPR000994">
    <property type="entry name" value="Pept_M24"/>
</dbReference>
<keyword evidence="5" id="KW-0464">Manganese</keyword>
<evidence type="ECO:0000259" key="9">
    <source>
        <dbReference type="Pfam" id="PF16188"/>
    </source>
</evidence>
<dbReference type="Gene3D" id="3.40.350.10">
    <property type="entry name" value="Creatinase/prolidase N-terminal domain"/>
    <property type="match status" value="2"/>
</dbReference>
<feature type="region of interest" description="Disordered" evidence="6">
    <location>
        <begin position="370"/>
        <end position="405"/>
    </location>
</feature>
<evidence type="ECO:0000256" key="5">
    <source>
        <dbReference type="ARBA" id="ARBA00023211"/>
    </source>
</evidence>
<proteinExistence type="inferred from homology"/>
<dbReference type="FunFam" id="3.90.230.10:FF:000007">
    <property type="entry name" value="Xaa-Pro aminopeptidase P"/>
    <property type="match status" value="1"/>
</dbReference>
<dbReference type="Pfam" id="PF16188">
    <property type="entry name" value="Peptidase_M24_C"/>
    <property type="match status" value="1"/>
</dbReference>
<comment type="similarity">
    <text evidence="2">Belongs to the peptidase M24B family.</text>
</comment>
<dbReference type="InterPro" id="IPR000587">
    <property type="entry name" value="Creatinase_N"/>
</dbReference>
<evidence type="ECO:0000313" key="10">
    <source>
        <dbReference type="EMBL" id="KAI3428440.1"/>
    </source>
</evidence>